<protein>
    <submittedName>
        <fullName evidence="1">Uncharacterized protein</fullName>
    </submittedName>
</protein>
<proteinExistence type="predicted"/>
<organism evidence="1 2">
    <name type="scientific">Naganishia onofrii</name>
    <dbReference type="NCBI Taxonomy" id="1851511"/>
    <lineage>
        <taxon>Eukaryota</taxon>
        <taxon>Fungi</taxon>
        <taxon>Dikarya</taxon>
        <taxon>Basidiomycota</taxon>
        <taxon>Agaricomycotina</taxon>
        <taxon>Tremellomycetes</taxon>
        <taxon>Filobasidiales</taxon>
        <taxon>Filobasidiaceae</taxon>
        <taxon>Naganishia</taxon>
    </lineage>
</organism>
<reference evidence="1" key="1">
    <citation type="submission" date="2023-04" db="EMBL/GenBank/DDBJ databases">
        <title>Draft Genome sequencing of Naganishia species isolated from polar environments using Oxford Nanopore Technology.</title>
        <authorList>
            <person name="Leo P."/>
            <person name="Venkateswaran K."/>
        </authorList>
    </citation>
    <scope>NUCLEOTIDE SEQUENCE</scope>
    <source>
        <strain evidence="1">DBVPG 5303</strain>
    </source>
</reference>
<dbReference type="Proteomes" id="UP001234202">
    <property type="component" value="Unassembled WGS sequence"/>
</dbReference>
<dbReference type="EMBL" id="JASBWV010000001">
    <property type="protein sequence ID" value="KAJ9127992.1"/>
    <property type="molecule type" value="Genomic_DNA"/>
</dbReference>
<accession>A0ACC2XXD0</accession>
<gene>
    <name evidence="1" type="ORF">QFC24_000278</name>
</gene>
<evidence type="ECO:0000313" key="1">
    <source>
        <dbReference type="EMBL" id="KAJ9127992.1"/>
    </source>
</evidence>
<name>A0ACC2XXD0_9TREE</name>
<keyword evidence="2" id="KW-1185">Reference proteome</keyword>
<sequence length="490" mass="54634">MVRFPIGMAPASSVEPQYAFQHPSSAVTVPSVFHDPRSRTFDVAVTQQRSNTGYIAVQPQAMSMSAPVMGMGDWISQSVVPMTILDPVPDTTRMLKKPRQQFSACTACRTRRVKCDLKDIRLEWEKVHNGGNLEMMQTLDIAESEQLDSSTLDGKKKKVKTTLTEKPNLAAISKKEDVPCTNCYNRETTCMYVIHPFMPFSPDLQLLTNICMIRDEFAHRKRNKGKRPIQESVTRKRSHDIFEEDSHKSQSMHSVDPGSPQRGNALLNPQILGLQETRLSTTLRPDLPRLWSGTSEPADVYSPHEFTYDLGHSTPAGAALERPEALVVLTTPQDGKPMAESSLERSVSSQQNLLALDPQQSSSNISPAATDYDSRDSMLPSDYRHIYSNPASVAPSTPRSISSKGISKGTKQNNRNTLGDFRIPDLKPSFFESDFYRRFHIQSKSLKYVSSGFGVNGIVNPYVLPRQDPLSTRSTSRTGTNLLISGLLWI</sequence>
<comment type="caution">
    <text evidence="1">The sequence shown here is derived from an EMBL/GenBank/DDBJ whole genome shotgun (WGS) entry which is preliminary data.</text>
</comment>
<evidence type="ECO:0000313" key="2">
    <source>
        <dbReference type="Proteomes" id="UP001234202"/>
    </source>
</evidence>